<dbReference type="Proteomes" id="UP001278500">
    <property type="component" value="Unassembled WGS sequence"/>
</dbReference>
<evidence type="ECO:0000313" key="3">
    <source>
        <dbReference type="Proteomes" id="UP001278500"/>
    </source>
</evidence>
<dbReference type="GeneID" id="87863248"/>
<reference evidence="2" key="1">
    <citation type="journal article" date="2023" name="Mol. Phylogenet. Evol.">
        <title>Genome-scale phylogeny and comparative genomics of the fungal order Sordariales.</title>
        <authorList>
            <person name="Hensen N."/>
            <person name="Bonometti L."/>
            <person name="Westerberg I."/>
            <person name="Brannstrom I.O."/>
            <person name="Guillou S."/>
            <person name="Cros-Aarteil S."/>
            <person name="Calhoun S."/>
            <person name="Haridas S."/>
            <person name="Kuo A."/>
            <person name="Mondo S."/>
            <person name="Pangilinan J."/>
            <person name="Riley R."/>
            <person name="LaButti K."/>
            <person name="Andreopoulos B."/>
            <person name="Lipzen A."/>
            <person name="Chen C."/>
            <person name="Yan M."/>
            <person name="Daum C."/>
            <person name="Ng V."/>
            <person name="Clum A."/>
            <person name="Steindorff A."/>
            <person name="Ohm R.A."/>
            <person name="Martin F."/>
            <person name="Silar P."/>
            <person name="Natvig D.O."/>
            <person name="Lalanne C."/>
            <person name="Gautier V."/>
            <person name="Ament-Velasquez S.L."/>
            <person name="Kruys A."/>
            <person name="Hutchinson M.I."/>
            <person name="Powell A.J."/>
            <person name="Barry K."/>
            <person name="Miller A.N."/>
            <person name="Grigoriev I.V."/>
            <person name="Debuchy R."/>
            <person name="Gladieux P."/>
            <person name="Hiltunen Thoren M."/>
            <person name="Johannesson H."/>
        </authorList>
    </citation>
    <scope>NUCLEOTIDE SEQUENCE</scope>
    <source>
        <strain evidence="2">CBS 560.94</strain>
    </source>
</reference>
<evidence type="ECO:0000256" key="1">
    <source>
        <dbReference type="SAM" id="SignalP"/>
    </source>
</evidence>
<sequence>MIQSFNPPVPCLSLLSLLHCVFPKVPYYVRRYNFGSLQHLFRYLSRPLLLHGEPSTPSYGCISRHTKRHDTVLRPSKKTNKISAKCIATFWRGLEGGKWHVGVRALRTPADSAGHLPLLPAQSAARREGTCNMEIIRL</sequence>
<name>A0AAE0JQJ6_9PEZI</name>
<proteinExistence type="predicted"/>
<feature type="signal peptide" evidence="1">
    <location>
        <begin position="1"/>
        <end position="23"/>
    </location>
</feature>
<comment type="caution">
    <text evidence="2">The sequence shown here is derived from an EMBL/GenBank/DDBJ whole genome shotgun (WGS) entry which is preliminary data.</text>
</comment>
<protein>
    <recommendedName>
        <fullName evidence="4">Secreted protein</fullName>
    </recommendedName>
</protein>
<keyword evidence="1" id="KW-0732">Signal</keyword>
<accession>A0AAE0JQJ6</accession>
<feature type="chain" id="PRO_5041954736" description="Secreted protein" evidence="1">
    <location>
        <begin position="24"/>
        <end position="138"/>
    </location>
</feature>
<dbReference type="AlphaFoldDB" id="A0AAE0JQJ6"/>
<evidence type="ECO:0000313" key="2">
    <source>
        <dbReference type="EMBL" id="KAK3355518.1"/>
    </source>
</evidence>
<feature type="non-terminal residue" evidence="2">
    <location>
        <position position="138"/>
    </location>
</feature>
<dbReference type="EMBL" id="JAUEPP010000001">
    <property type="protein sequence ID" value="KAK3355518.1"/>
    <property type="molecule type" value="Genomic_DNA"/>
</dbReference>
<dbReference type="RefSeq" id="XP_062686896.1">
    <property type="nucleotide sequence ID" value="XM_062826094.1"/>
</dbReference>
<gene>
    <name evidence="2" type="ORF">B0H65DRAFT_452274</name>
</gene>
<organism evidence="2 3">
    <name type="scientific">Neurospora tetraspora</name>
    <dbReference type="NCBI Taxonomy" id="94610"/>
    <lineage>
        <taxon>Eukaryota</taxon>
        <taxon>Fungi</taxon>
        <taxon>Dikarya</taxon>
        <taxon>Ascomycota</taxon>
        <taxon>Pezizomycotina</taxon>
        <taxon>Sordariomycetes</taxon>
        <taxon>Sordariomycetidae</taxon>
        <taxon>Sordariales</taxon>
        <taxon>Sordariaceae</taxon>
        <taxon>Neurospora</taxon>
    </lineage>
</organism>
<keyword evidence="3" id="KW-1185">Reference proteome</keyword>
<reference evidence="2" key="2">
    <citation type="submission" date="2023-06" db="EMBL/GenBank/DDBJ databases">
        <authorList>
            <consortium name="Lawrence Berkeley National Laboratory"/>
            <person name="Haridas S."/>
            <person name="Hensen N."/>
            <person name="Bonometti L."/>
            <person name="Westerberg I."/>
            <person name="Brannstrom I.O."/>
            <person name="Guillou S."/>
            <person name="Cros-Aarteil S."/>
            <person name="Calhoun S."/>
            <person name="Kuo A."/>
            <person name="Mondo S."/>
            <person name="Pangilinan J."/>
            <person name="Riley R."/>
            <person name="Labutti K."/>
            <person name="Andreopoulos B."/>
            <person name="Lipzen A."/>
            <person name="Chen C."/>
            <person name="Yanf M."/>
            <person name="Daum C."/>
            <person name="Ng V."/>
            <person name="Clum A."/>
            <person name="Steindorff A."/>
            <person name="Ohm R."/>
            <person name="Martin F."/>
            <person name="Silar P."/>
            <person name="Natvig D."/>
            <person name="Lalanne C."/>
            <person name="Gautier V."/>
            <person name="Ament-Velasquez S.L."/>
            <person name="Kruys A."/>
            <person name="Hutchinson M.I."/>
            <person name="Powell A.J."/>
            <person name="Barry K."/>
            <person name="Miller A.N."/>
            <person name="Grigoriev I.V."/>
            <person name="Debuchy R."/>
            <person name="Gladieux P."/>
            <person name="Thoren M.H."/>
            <person name="Johannesson H."/>
        </authorList>
    </citation>
    <scope>NUCLEOTIDE SEQUENCE</scope>
    <source>
        <strain evidence="2">CBS 560.94</strain>
    </source>
</reference>
<evidence type="ECO:0008006" key="4">
    <source>
        <dbReference type="Google" id="ProtNLM"/>
    </source>
</evidence>